<keyword evidence="4" id="KW-1185">Reference proteome</keyword>
<reference evidence="3" key="3">
    <citation type="submission" date="2015-06" db="UniProtKB">
        <authorList>
            <consortium name="EnsemblPlants"/>
        </authorList>
    </citation>
    <scope>IDENTIFICATION</scope>
    <source>
        <strain evidence="3">cv. Jemalong A17</strain>
    </source>
</reference>
<reference evidence="2 4" key="1">
    <citation type="journal article" date="2011" name="Nature">
        <title>The Medicago genome provides insight into the evolution of rhizobial symbioses.</title>
        <authorList>
            <person name="Young N.D."/>
            <person name="Debelle F."/>
            <person name="Oldroyd G.E."/>
            <person name="Geurts R."/>
            <person name="Cannon S.B."/>
            <person name="Udvardi M.K."/>
            <person name="Benedito V.A."/>
            <person name="Mayer K.F."/>
            <person name="Gouzy J."/>
            <person name="Schoof H."/>
            <person name="Van de Peer Y."/>
            <person name="Proost S."/>
            <person name="Cook D.R."/>
            <person name="Meyers B.C."/>
            <person name="Spannagl M."/>
            <person name="Cheung F."/>
            <person name="De Mita S."/>
            <person name="Krishnakumar V."/>
            <person name="Gundlach H."/>
            <person name="Zhou S."/>
            <person name="Mudge J."/>
            <person name="Bharti A.K."/>
            <person name="Murray J.D."/>
            <person name="Naoumkina M.A."/>
            <person name="Rosen B."/>
            <person name="Silverstein K.A."/>
            <person name="Tang H."/>
            <person name="Rombauts S."/>
            <person name="Zhao P.X."/>
            <person name="Zhou P."/>
            <person name="Barbe V."/>
            <person name="Bardou P."/>
            <person name="Bechner M."/>
            <person name="Bellec A."/>
            <person name="Berger A."/>
            <person name="Berges H."/>
            <person name="Bidwell S."/>
            <person name="Bisseling T."/>
            <person name="Choisne N."/>
            <person name="Couloux A."/>
            <person name="Denny R."/>
            <person name="Deshpande S."/>
            <person name="Dai X."/>
            <person name="Doyle J.J."/>
            <person name="Dudez A.M."/>
            <person name="Farmer A.D."/>
            <person name="Fouteau S."/>
            <person name="Franken C."/>
            <person name="Gibelin C."/>
            <person name="Gish J."/>
            <person name="Goldstein S."/>
            <person name="Gonzalez A.J."/>
            <person name="Green P.J."/>
            <person name="Hallab A."/>
            <person name="Hartog M."/>
            <person name="Hua A."/>
            <person name="Humphray S.J."/>
            <person name="Jeong D.H."/>
            <person name="Jing Y."/>
            <person name="Jocker A."/>
            <person name="Kenton S.M."/>
            <person name="Kim D.J."/>
            <person name="Klee K."/>
            <person name="Lai H."/>
            <person name="Lang C."/>
            <person name="Lin S."/>
            <person name="Macmil S.L."/>
            <person name="Magdelenat G."/>
            <person name="Matthews L."/>
            <person name="McCorrison J."/>
            <person name="Monaghan E.L."/>
            <person name="Mun J.H."/>
            <person name="Najar F.Z."/>
            <person name="Nicholson C."/>
            <person name="Noirot C."/>
            <person name="O'Bleness M."/>
            <person name="Paule C.R."/>
            <person name="Poulain J."/>
            <person name="Prion F."/>
            <person name="Qin B."/>
            <person name="Qu C."/>
            <person name="Retzel E.F."/>
            <person name="Riddle C."/>
            <person name="Sallet E."/>
            <person name="Samain S."/>
            <person name="Samson N."/>
            <person name="Sanders I."/>
            <person name="Saurat O."/>
            <person name="Scarpelli C."/>
            <person name="Schiex T."/>
            <person name="Segurens B."/>
            <person name="Severin A.J."/>
            <person name="Sherrier D.J."/>
            <person name="Shi R."/>
            <person name="Sims S."/>
            <person name="Singer S.R."/>
            <person name="Sinharoy S."/>
            <person name="Sterck L."/>
            <person name="Viollet A."/>
            <person name="Wang B.B."/>
            <person name="Wang K."/>
            <person name="Wang M."/>
            <person name="Wang X."/>
            <person name="Warfsmann J."/>
            <person name="Weissenbach J."/>
            <person name="White D.D."/>
            <person name="White J.D."/>
            <person name="Wiley G.B."/>
            <person name="Wincker P."/>
            <person name="Xing Y."/>
            <person name="Yang L."/>
            <person name="Yao Z."/>
            <person name="Ying F."/>
            <person name="Zhai J."/>
            <person name="Zhou L."/>
            <person name="Zuber A."/>
            <person name="Denarie J."/>
            <person name="Dixon R.A."/>
            <person name="May G.D."/>
            <person name="Schwartz D.C."/>
            <person name="Rogers J."/>
            <person name="Quetier F."/>
            <person name="Town C.D."/>
            <person name="Roe B.A."/>
        </authorList>
    </citation>
    <scope>NUCLEOTIDE SEQUENCE [LARGE SCALE GENOMIC DNA]</scope>
    <source>
        <strain evidence="2">A17</strain>
        <strain evidence="3 4">cv. Jemalong A17</strain>
    </source>
</reference>
<evidence type="ECO:0000313" key="3">
    <source>
        <dbReference type="EnsemblPlants" id="KEH16036"/>
    </source>
</evidence>
<protein>
    <submittedName>
        <fullName evidence="2 3">Uncharacterized protein</fullName>
    </submittedName>
</protein>
<name>A0A072TFN7_MEDTR</name>
<organism evidence="2 4">
    <name type="scientific">Medicago truncatula</name>
    <name type="common">Barrel medic</name>
    <name type="synonym">Medicago tribuloides</name>
    <dbReference type="NCBI Taxonomy" id="3880"/>
    <lineage>
        <taxon>Eukaryota</taxon>
        <taxon>Viridiplantae</taxon>
        <taxon>Streptophyta</taxon>
        <taxon>Embryophyta</taxon>
        <taxon>Tracheophyta</taxon>
        <taxon>Spermatophyta</taxon>
        <taxon>Magnoliopsida</taxon>
        <taxon>eudicotyledons</taxon>
        <taxon>Gunneridae</taxon>
        <taxon>Pentapetalae</taxon>
        <taxon>rosids</taxon>
        <taxon>fabids</taxon>
        <taxon>Fabales</taxon>
        <taxon>Fabaceae</taxon>
        <taxon>Papilionoideae</taxon>
        <taxon>50 kb inversion clade</taxon>
        <taxon>NPAAA clade</taxon>
        <taxon>Hologalegina</taxon>
        <taxon>IRL clade</taxon>
        <taxon>Trifolieae</taxon>
        <taxon>Medicago</taxon>
    </lineage>
</organism>
<accession>A0A072TFN7</accession>
<evidence type="ECO:0000313" key="2">
    <source>
        <dbReference type="EMBL" id="KEH16036.1"/>
    </source>
</evidence>
<evidence type="ECO:0000256" key="1">
    <source>
        <dbReference type="SAM" id="MobiDB-lite"/>
    </source>
</evidence>
<dbReference type="Proteomes" id="UP000002051">
    <property type="component" value="Unassembled WGS sequence"/>
</dbReference>
<reference evidence="2 4" key="2">
    <citation type="journal article" date="2014" name="BMC Genomics">
        <title>An improved genome release (version Mt4.0) for the model legume Medicago truncatula.</title>
        <authorList>
            <person name="Tang H."/>
            <person name="Krishnakumar V."/>
            <person name="Bidwell S."/>
            <person name="Rosen B."/>
            <person name="Chan A."/>
            <person name="Zhou S."/>
            <person name="Gentzbittel L."/>
            <person name="Childs K.L."/>
            <person name="Yandell M."/>
            <person name="Gundlach H."/>
            <person name="Mayer K.F."/>
            <person name="Schwartz D.C."/>
            <person name="Town C.D."/>
        </authorList>
    </citation>
    <scope>GENOME REANNOTATION</scope>
    <source>
        <strain evidence="2">A17</strain>
        <strain evidence="3 4">cv. Jemalong A17</strain>
    </source>
</reference>
<evidence type="ECO:0000313" key="4">
    <source>
        <dbReference type="Proteomes" id="UP000002051"/>
    </source>
</evidence>
<feature type="compositionally biased region" description="Polar residues" evidence="1">
    <location>
        <begin position="1"/>
        <end position="17"/>
    </location>
</feature>
<dbReference type="HOGENOM" id="CLU_2945268_0_0_1"/>
<dbReference type="EnsemblPlants" id="KEH16036">
    <property type="protein sequence ID" value="KEH16036"/>
    <property type="gene ID" value="MTR_0368s0040"/>
</dbReference>
<gene>
    <name evidence="2" type="ORF">MTR_0368s0040</name>
</gene>
<dbReference type="EMBL" id="KL403093">
    <property type="protein sequence ID" value="KEH16036.1"/>
    <property type="molecule type" value="Genomic_DNA"/>
</dbReference>
<proteinExistence type="predicted"/>
<sequence length="60" mass="6238">MSSPSLPVSQSQGTRTLSSVSVSGSHDSAKVSLSFSLQPRLFLNSFLSVSPNSPSFPPGK</sequence>
<dbReference type="AlphaFoldDB" id="A0A072TFN7"/>
<feature type="region of interest" description="Disordered" evidence="1">
    <location>
        <begin position="1"/>
        <end position="22"/>
    </location>
</feature>